<dbReference type="Pfam" id="PF00595">
    <property type="entry name" value="PDZ"/>
    <property type="match status" value="1"/>
</dbReference>
<feature type="region of interest" description="Disordered" evidence="4">
    <location>
        <begin position="396"/>
        <end position="431"/>
    </location>
</feature>
<dbReference type="PROSITE" id="PS00678">
    <property type="entry name" value="WD_REPEATS_1"/>
    <property type="match status" value="1"/>
</dbReference>
<dbReference type="Proteomes" id="UP000011087">
    <property type="component" value="Unassembled WGS sequence"/>
</dbReference>
<dbReference type="InterPro" id="IPR036322">
    <property type="entry name" value="WD40_repeat_dom_sf"/>
</dbReference>
<evidence type="ECO:0000256" key="1">
    <source>
        <dbReference type="ARBA" id="ARBA00022574"/>
    </source>
</evidence>
<dbReference type="InterPro" id="IPR036034">
    <property type="entry name" value="PDZ_sf"/>
</dbReference>
<evidence type="ECO:0000313" key="8">
    <source>
        <dbReference type="Proteomes" id="UP000011087"/>
    </source>
</evidence>
<dbReference type="GO" id="GO:1990234">
    <property type="term" value="C:transferase complex"/>
    <property type="evidence" value="ECO:0007669"/>
    <property type="project" value="UniProtKB-ARBA"/>
</dbReference>
<evidence type="ECO:0000313" key="7">
    <source>
        <dbReference type="EnsemblProtists" id="EKX38076"/>
    </source>
</evidence>
<dbReference type="GeneID" id="17294748"/>
<dbReference type="PROSITE" id="PS50082">
    <property type="entry name" value="WD_REPEATS_2"/>
    <property type="match status" value="1"/>
</dbReference>
<reference evidence="8" key="2">
    <citation type="submission" date="2012-11" db="EMBL/GenBank/DDBJ databases">
        <authorList>
            <person name="Kuo A."/>
            <person name="Curtis B.A."/>
            <person name="Tanifuji G."/>
            <person name="Burki F."/>
            <person name="Gruber A."/>
            <person name="Irimia M."/>
            <person name="Maruyama S."/>
            <person name="Arias M.C."/>
            <person name="Ball S.G."/>
            <person name="Gile G.H."/>
            <person name="Hirakawa Y."/>
            <person name="Hopkins J.F."/>
            <person name="Rensing S.A."/>
            <person name="Schmutz J."/>
            <person name="Symeonidi A."/>
            <person name="Elias M."/>
            <person name="Eveleigh R.J."/>
            <person name="Herman E.K."/>
            <person name="Klute M.J."/>
            <person name="Nakayama T."/>
            <person name="Obornik M."/>
            <person name="Reyes-Prieto A."/>
            <person name="Armbrust E.V."/>
            <person name="Aves S.J."/>
            <person name="Beiko R.G."/>
            <person name="Coutinho P."/>
            <person name="Dacks J.B."/>
            <person name="Durnford D.G."/>
            <person name="Fast N.M."/>
            <person name="Green B.R."/>
            <person name="Grisdale C."/>
            <person name="Hempe F."/>
            <person name="Henrissat B."/>
            <person name="Hoppner M.P."/>
            <person name="Ishida K.-I."/>
            <person name="Kim E."/>
            <person name="Koreny L."/>
            <person name="Kroth P.G."/>
            <person name="Liu Y."/>
            <person name="Malik S.-B."/>
            <person name="Maier U.G."/>
            <person name="McRose D."/>
            <person name="Mock T."/>
            <person name="Neilson J.A."/>
            <person name="Onodera N.T."/>
            <person name="Poole A.M."/>
            <person name="Pritham E.J."/>
            <person name="Richards T.A."/>
            <person name="Rocap G."/>
            <person name="Roy S.W."/>
            <person name="Sarai C."/>
            <person name="Schaack S."/>
            <person name="Shirato S."/>
            <person name="Slamovits C.H."/>
            <person name="Spencer D.F."/>
            <person name="Suzuki S."/>
            <person name="Worden A.Z."/>
            <person name="Zauner S."/>
            <person name="Barry K."/>
            <person name="Bell C."/>
            <person name="Bharti A.K."/>
            <person name="Crow J.A."/>
            <person name="Grimwood J."/>
            <person name="Kramer R."/>
            <person name="Lindquist E."/>
            <person name="Lucas S."/>
            <person name="Salamov A."/>
            <person name="McFadden G.I."/>
            <person name="Lane C.E."/>
            <person name="Keeling P.J."/>
            <person name="Gray M.W."/>
            <person name="Grigoriev I.V."/>
            <person name="Archibald J.M."/>
        </authorList>
    </citation>
    <scope>NUCLEOTIDE SEQUENCE</scope>
    <source>
        <strain evidence="8">CCMP2712</strain>
    </source>
</reference>
<dbReference type="Gene3D" id="2.30.42.10">
    <property type="match status" value="1"/>
</dbReference>
<dbReference type="SUPFAM" id="SSF50978">
    <property type="entry name" value="WD40 repeat-like"/>
    <property type="match status" value="1"/>
</dbReference>
<feature type="repeat" description="WD" evidence="3">
    <location>
        <begin position="719"/>
        <end position="742"/>
    </location>
</feature>
<keyword evidence="8" id="KW-1185">Reference proteome</keyword>
<evidence type="ECO:0000256" key="4">
    <source>
        <dbReference type="SAM" id="MobiDB-lite"/>
    </source>
</evidence>
<proteinExistence type="predicted"/>
<feature type="region of interest" description="Disordered" evidence="4">
    <location>
        <begin position="21"/>
        <end position="106"/>
    </location>
</feature>
<sequence length="1191" mass="135965">MFSPWGEDETVVDVRALRHHFEGEGAIRSVKQDKPKRKKKQELVRRNTSPDLRPTKGRKERIVMEQDTGLSWQSIQDAAERAQSGDQQARKAEEEKASPSMHGSVREQGSFLSVQEGDVADEVDNSRSSETHVLKNFTLNIATREPHNHEDIPVVQPWRRMGAKGTPGVLRKGILQRKRMEEDRMMKEQRIADISQKSALMLSLISRKRNIVREIPEAIVGENFKSMARSGFIYDKNKEEDKDKEERDREMMKALNKQRSIEEAKFQDQRSRDAPSYTEAEKEKAREEKVLRAMVVEGVEEIDCDADPNHSHLKHHKTLSRFFDRSSLTRHGRSWDADRFDISGYIQSISLEAAGEEDVPPPALKHAATTRSNRRRQVKEAADLFQVKAGARQDLESASLRAKMRKKEQLKGSEQEEEEEEEEKPPPRQERLLVRRLSRTWEPPVVRIVDLSGEQEANSPLASLLSPSWRKRETLEEEEDEEDEQVFPLPSSSHQSHSDSKLAMRRFSRQVDLGSELEQFRPLGVRRGMASLYCWDSVHKEGVSALRVHGEGGEGKLISGSYDCRFCVIDLEEGVCEETYKSSDSPIHSLHVDDHVVYVGNERGSILLQDLRMKQESRRQLAGHRGAVYCLDKHQDFLYSGGHDCALRMHDLRMNKCIRKFRFHNLPVDDHAVISASWDGYISYFKEEGEHKRLMDVRRPASPVVDLDGVLSLAYRDGLLYSGSHDQTIRIWDARSFDESTRLEKLPSHLQQLLPSSQLERVPSLEEGHEWKMGGLGSSFIHPGIGLRLGDDMHPPAVAEIFPGSACEFSGIKIGDVITGVNGVSIETAKDLSRQIAEAPEHDAVDFSFLRHGSDENLQEMNARIVPTIEEKDETSEQTSFTDARQLMYALVDILEGKENVWDQVNDVHKIIFDHTEMFDKIMIKYSDVECTYLRLRDLWLLLHRCKLVKPHRSLADMDRTMWLPRIRQLYPLPRVHRLKSKLTANDLLQGLVRLANVKYSKQRDLAARLRRLIEKRIQPHALAEVTSLYEGTGLGQLEQGMPPHQERMVMRSFGRFCKDPTRGLQVQEFAEAVKVEQSTAVVVVVTDGSVQVLNVKGPVPSGTLYLYLLLMTLCADLASKVFRKCKCFFLCRQLEELEETAGKTAIDTDAELVPDEFWIGLALISVDQVNRVSLQDAMINVVDKYMSDVT</sequence>
<reference evidence="6 8" key="1">
    <citation type="journal article" date="2012" name="Nature">
        <title>Algal genomes reveal evolutionary mosaicism and the fate of nucleomorphs.</title>
        <authorList>
            <consortium name="DOE Joint Genome Institute"/>
            <person name="Curtis B.A."/>
            <person name="Tanifuji G."/>
            <person name="Burki F."/>
            <person name="Gruber A."/>
            <person name="Irimia M."/>
            <person name="Maruyama S."/>
            <person name="Arias M.C."/>
            <person name="Ball S.G."/>
            <person name="Gile G.H."/>
            <person name="Hirakawa Y."/>
            <person name="Hopkins J.F."/>
            <person name="Kuo A."/>
            <person name="Rensing S.A."/>
            <person name="Schmutz J."/>
            <person name="Symeonidi A."/>
            <person name="Elias M."/>
            <person name="Eveleigh R.J."/>
            <person name="Herman E.K."/>
            <person name="Klute M.J."/>
            <person name="Nakayama T."/>
            <person name="Obornik M."/>
            <person name="Reyes-Prieto A."/>
            <person name="Armbrust E.V."/>
            <person name="Aves S.J."/>
            <person name="Beiko R.G."/>
            <person name="Coutinho P."/>
            <person name="Dacks J.B."/>
            <person name="Durnford D.G."/>
            <person name="Fast N.M."/>
            <person name="Green B.R."/>
            <person name="Grisdale C.J."/>
            <person name="Hempel F."/>
            <person name="Henrissat B."/>
            <person name="Hoppner M.P."/>
            <person name="Ishida K."/>
            <person name="Kim E."/>
            <person name="Koreny L."/>
            <person name="Kroth P.G."/>
            <person name="Liu Y."/>
            <person name="Malik S.B."/>
            <person name="Maier U.G."/>
            <person name="McRose D."/>
            <person name="Mock T."/>
            <person name="Neilson J.A."/>
            <person name="Onodera N.T."/>
            <person name="Poole A.M."/>
            <person name="Pritham E.J."/>
            <person name="Richards T.A."/>
            <person name="Rocap G."/>
            <person name="Roy S.W."/>
            <person name="Sarai C."/>
            <person name="Schaack S."/>
            <person name="Shirato S."/>
            <person name="Slamovits C.H."/>
            <person name="Spencer D.F."/>
            <person name="Suzuki S."/>
            <person name="Worden A.Z."/>
            <person name="Zauner S."/>
            <person name="Barry K."/>
            <person name="Bell C."/>
            <person name="Bharti A.K."/>
            <person name="Crow J.A."/>
            <person name="Grimwood J."/>
            <person name="Kramer R."/>
            <person name="Lindquist E."/>
            <person name="Lucas S."/>
            <person name="Salamov A."/>
            <person name="McFadden G.I."/>
            <person name="Lane C.E."/>
            <person name="Keeling P.J."/>
            <person name="Gray M.W."/>
            <person name="Grigoriev I.V."/>
            <person name="Archibald J.M."/>
        </authorList>
    </citation>
    <scope>NUCLEOTIDE SEQUENCE</scope>
    <source>
        <strain evidence="6 8">CCMP2712</strain>
    </source>
</reference>
<dbReference type="Pfam" id="PF00400">
    <property type="entry name" value="WD40"/>
    <property type="match status" value="2"/>
</dbReference>
<feature type="region of interest" description="Disordered" evidence="4">
    <location>
        <begin position="353"/>
        <end position="377"/>
    </location>
</feature>
<dbReference type="PROSITE" id="PS50106">
    <property type="entry name" value="PDZ"/>
    <property type="match status" value="1"/>
</dbReference>
<dbReference type="PaxDb" id="55529-EKX38076"/>
<evidence type="ECO:0000256" key="3">
    <source>
        <dbReference type="PROSITE-ProRule" id="PRU00221"/>
    </source>
</evidence>
<dbReference type="RefSeq" id="XP_005825056.1">
    <property type="nucleotide sequence ID" value="XM_005824999.1"/>
</dbReference>
<feature type="compositionally biased region" description="Acidic residues" evidence="4">
    <location>
        <begin position="475"/>
        <end position="485"/>
    </location>
</feature>
<reference evidence="7" key="3">
    <citation type="submission" date="2015-06" db="UniProtKB">
        <authorList>
            <consortium name="EnsemblProtists"/>
        </authorList>
    </citation>
    <scope>IDENTIFICATION</scope>
</reference>
<dbReference type="STRING" id="905079.L1IP58"/>
<dbReference type="SMART" id="SM00320">
    <property type="entry name" value="WD40"/>
    <property type="match status" value="5"/>
</dbReference>
<evidence type="ECO:0000256" key="2">
    <source>
        <dbReference type="ARBA" id="ARBA00022737"/>
    </source>
</evidence>
<name>L1IP58_GUITC</name>
<keyword evidence="2" id="KW-0677">Repeat</keyword>
<dbReference type="AlphaFoldDB" id="L1IP58"/>
<dbReference type="PANTHER" id="PTHR22847:SF637">
    <property type="entry name" value="WD REPEAT DOMAIN 5B"/>
    <property type="match status" value="1"/>
</dbReference>
<dbReference type="KEGG" id="gtt:GUITHDRAFT_144566"/>
<feature type="compositionally biased region" description="Basic and acidic residues" evidence="4">
    <location>
        <begin position="238"/>
        <end position="252"/>
    </location>
</feature>
<feature type="domain" description="PDZ" evidence="5">
    <location>
        <begin position="784"/>
        <end position="827"/>
    </location>
</feature>
<keyword evidence="1 3" id="KW-0853">WD repeat</keyword>
<accession>L1IP58</accession>
<gene>
    <name evidence="6" type="ORF">GUITHDRAFT_144566</name>
</gene>
<feature type="compositionally biased region" description="Basic and acidic residues" evidence="4">
    <location>
        <begin position="259"/>
        <end position="285"/>
    </location>
</feature>
<dbReference type="HOGENOM" id="CLU_271867_0_0_1"/>
<feature type="compositionally biased region" description="Basic and acidic residues" evidence="4">
    <location>
        <begin position="88"/>
        <end position="97"/>
    </location>
</feature>
<protein>
    <recommendedName>
        <fullName evidence="5">PDZ domain-containing protein</fullName>
    </recommendedName>
</protein>
<dbReference type="Gene3D" id="2.130.10.10">
    <property type="entry name" value="YVTN repeat-like/Quinoprotein amine dehydrogenase"/>
    <property type="match status" value="1"/>
</dbReference>
<organism evidence="6">
    <name type="scientific">Guillardia theta (strain CCMP2712)</name>
    <name type="common">Cryptophyte</name>
    <dbReference type="NCBI Taxonomy" id="905079"/>
    <lineage>
        <taxon>Eukaryota</taxon>
        <taxon>Cryptophyceae</taxon>
        <taxon>Pyrenomonadales</taxon>
        <taxon>Geminigeraceae</taxon>
        <taxon>Guillardia</taxon>
    </lineage>
</organism>
<dbReference type="InterPro" id="IPR001680">
    <property type="entry name" value="WD40_rpt"/>
</dbReference>
<dbReference type="EnsemblProtists" id="EKX38076">
    <property type="protein sequence ID" value="EKX38076"/>
    <property type="gene ID" value="GUITHDRAFT_144566"/>
</dbReference>
<dbReference type="EMBL" id="JH993052">
    <property type="protein sequence ID" value="EKX38076.1"/>
    <property type="molecule type" value="Genomic_DNA"/>
</dbReference>
<feature type="region of interest" description="Disordered" evidence="4">
    <location>
        <begin position="238"/>
        <end position="285"/>
    </location>
</feature>
<dbReference type="SUPFAM" id="SSF50156">
    <property type="entry name" value="PDZ domain-like"/>
    <property type="match status" value="1"/>
</dbReference>
<feature type="region of interest" description="Disordered" evidence="4">
    <location>
        <begin position="469"/>
        <end position="501"/>
    </location>
</feature>
<dbReference type="SMART" id="SM00228">
    <property type="entry name" value="PDZ"/>
    <property type="match status" value="1"/>
</dbReference>
<dbReference type="InterPro" id="IPR001478">
    <property type="entry name" value="PDZ"/>
</dbReference>
<evidence type="ECO:0000313" key="6">
    <source>
        <dbReference type="EMBL" id="EKX38076.1"/>
    </source>
</evidence>
<dbReference type="InterPro" id="IPR019775">
    <property type="entry name" value="WD40_repeat_CS"/>
</dbReference>
<dbReference type="eggNOG" id="KOG0267">
    <property type="taxonomic scope" value="Eukaryota"/>
</dbReference>
<dbReference type="PANTHER" id="PTHR22847">
    <property type="entry name" value="WD40 REPEAT PROTEIN"/>
    <property type="match status" value="1"/>
</dbReference>
<feature type="compositionally biased region" description="Basic and acidic residues" evidence="4">
    <location>
        <begin position="21"/>
        <end position="33"/>
    </location>
</feature>
<dbReference type="InterPro" id="IPR015943">
    <property type="entry name" value="WD40/YVTN_repeat-like_dom_sf"/>
</dbReference>
<evidence type="ECO:0000259" key="5">
    <source>
        <dbReference type="PROSITE" id="PS50106"/>
    </source>
</evidence>